<comment type="caution">
    <text evidence="1">The sequence shown here is derived from an EMBL/GenBank/DDBJ whole genome shotgun (WGS) entry which is preliminary data.</text>
</comment>
<evidence type="ECO:0000313" key="2">
    <source>
        <dbReference type="Proteomes" id="UP000789366"/>
    </source>
</evidence>
<protein>
    <submittedName>
        <fullName evidence="1">15586_t:CDS:1</fullName>
    </submittedName>
</protein>
<dbReference type="Proteomes" id="UP000789366">
    <property type="component" value="Unassembled WGS sequence"/>
</dbReference>
<evidence type="ECO:0000313" key="1">
    <source>
        <dbReference type="EMBL" id="CAG8639169.1"/>
    </source>
</evidence>
<sequence>RQKSFQQVTHVNAKKCNLLAEAIHISKREGMIVSIFSYQRIKDEMPYHPIDKYFL</sequence>
<gene>
    <name evidence="1" type="ORF">SPELUC_LOCUS8498</name>
</gene>
<dbReference type="EMBL" id="CAJVPW010012834">
    <property type="protein sequence ID" value="CAG8639169.1"/>
    <property type="molecule type" value="Genomic_DNA"/>
</dbReference>
<name>A0ACA9NB00_9GLOM</name>
<feature type="non-terminal residue" evidence="1">
    <location>
        <position position="1"/>
    </location>
</feature>
<organism evidence="1 2">
    <name type="scientific">Cetraspora pellucida</name>
    <dbReference type="NCBI Taxonomy" id="1433469"/>
    <lineage>
        <taxon>Eukaryota</taxon>
        <taxon>Fungi</taxon>
        <taxon>Fungi incertae sedis</taxon>
        <taxon>Mucoromycota</taxon>
        <taxon>Glomeromycotina</taxon>
        <taxon>Glomeromycetes</taxon>
        <taxon>Diversisporales</taxon>
        <taxon>Gigasporaceae</taxon>
        <taxon>Cetraspora</taxon>
    </lineage>
</organism>
<proteinExistence type="predicted"/>
<keyword evidence="2" id="KW-1185">Reference proteome</keyword>
<accession>A0ACA9NB00</accession>
<reference evidence="1" key="1">
    <citation type="submission" date="2021-06" db="EMBL/GenBank/DDBJ databases">
        <authorList>
            <person name="Kallberg Y."/>
            <person name="Tangrot J."/>
            <person name="Rosling A."/>
        </authorList>
    </citation>
    <scope>NUCLEOTIDE SEQUENCE</scope>
    <source>
        <strain evidence="1">28 12/20/2015</strain>
    </source>
</reference>